<dbReference type="RefSeq" id="WP_088712941.1">
    <property type="nucleotide sequence ID" value="NZ_NFZT01000001.1"/>
</dbReference>
<keyword evidence="2" id="KW-0732">Signal</keyword>
<gene>
    <name evidence="3" type="ORF">B5C34_12755</name>
</gene>
<evidence type="ECO:0000313" key="4">
    <source>
        <dbReference type="Proteomes" id="UP000198462"/>
    </source>
</evidence>
<comment type="caution">
    <text evidence="3">The sequence shown here is derived from an EMBL/GenBank/DDBJ whole genome shotgun (WGS) entry which is preliminary data.</text>
</comment>
<name>A0A219B7K1_9SPHN</name>
<dbReference type="Proteomes" id="UP000198462">
    <property type="component" value="Unassembled WGS sequence"/>
</dbReference>
<evidence type="ECO:0000256" key="2">
    <source>
        <dbReference type="SAM" id="SignalP"/>
    </source>
</evidence>
<dbReference type="OrthoDB" id="7596984at2"/>
<feature type="signal peptide" evidence="2">
    <location>
        <begin position="1"/>
        <end position="21"/>
    </location>
</feature>
<sequence length="101" mass="10791">MKSTMFAAVAAAGLIAVPAAADHHEETNPGETRAQAKAEMRDETPIKDSRGHVVFSQDAIIPAGYFGSAPDAAAKMNEAKSYDYPVCGPDQTDRCVQPRNR</sequence>
<evidence type="ECO:0000256" key="1">
    <source>
        <dbReference type="SAM" id="MobiDB-lite"/>
    </source>
</evidence>
<reference evidence="4" key="1">
    <citation type="submission" date="2017-05" db="EMBL/GenBank/DDBJ databases">
        <authorList>
            <person name="Lin X."/>
        </authorList>
    </citation>
    <scope>NUCLEOTIDE SEQUENCE [LARGE SCALE GENOMIC DNA]</scope>
    <source>
        <strain evidence="4">JLT2012</strain>
    </source>
</reference>
<feature type="region of interest" description="Disordered" evidence="1">
    <location>
        <begin position="18"/>
        <end position="51"/>
    </location>
</feature>
<evidence type="ECO:0000313" key="3">
    <source>
        <dbReference type="EMBL" id="OWV34241.1"/>
    </source>
</evidence>
<feature type="compositionally biased region" description="Basic and acidic residues" evidence="1">
    <location>
        <begin position="34"/>
        <end position="51"/>
    </location>
</feature>
<protein>
    <submittedName>
        <fullName evidence="3">Uncharacterized protein</fullName>
    </submittedName>
</protein>
<feature type="chain" id="PRO_5012804274" evidence="2">
    <location>
        <begin position="22"/>
        <end position="101"/>
    </location>
</feature>
<organism evidence="3 4">
    <name type="scientific">Pacificimonas flava</name>
    <dbReference type="NCBI Taxonomy" id="1234595"/>
    <lineage>
        <taxon>Bacteria</taxon>
        <taxon>Pseudomonadati</taxon>
        <taxon>Pseudomonadota</taxon>
        <taxon>Alphaproteobacteria</taxon>
        <taxon>Sphingomonadales</taxon>
        <taxon>Sphingosinicellaceae</taxon>
        <taxon>Pacificimonas</taxon>
    </lineage>
</organism>
<proteinExistence type="predicted"/>
<dbReference type="EMBL" id="NFZT01000001">
    <property type="protein sequence ID" value="OWV34241.1"/>
    <property type="molecule type" value="Genomic_DNA"/>
</dbReference>
<dbReference type="AlphaFoldDB" id="A0A219B7K1"/>
<accession>A0A219B7K1</accession>
<keyword evidence="4" id="KW-1185">Reference proteome</keyword>